<keyword evidence="2" id="KW-1185">Reference proteome</keyword>
<reference evidence="1 2" key="1">
    <citation type="journal article" date="2012" name="New Phytol.">
        <title>Insight into trade-off between wood decay and parasitism from the genome of a fungal forest pathogen.</title>
        <authorList>
            <person name="Olson A."/>
            <person name="Aerts A."/>
            <person name="Asiegbu F."/>
            <person name="Belbahri L."/>
            <person name="Bouzid O."/>
            <person name="Broberg A."/>
            <person name="Canback B."/>
            <person name="Coutinho P.M."/>
            <person name="Cullen D."/>
            <person name="Dalman K."/>
            <person name="Deflorio G."/>
            <person name="van Diepen L.T."/>
            <person name="Dunand C."/>
            <person name="Duplessis S."/>
            <person name="Durling M."/>
            <person name="Gonthier P."/>
            <person name="Grimwood J."/>
            <person name="Fossdal C.G."/>
            <person name="Hansson D."/>
            <person name="Henrissat B."/>
            <person name="Hietala A."/>
            <person name="Himmelstrand K."/>
            <person name="Hoffmeister D."/>
            <person name="Hogberg N."/>
            <person name="James T.Y."/>
            <person name="Karlsson M."/>
            <person name="Kohler A."/>
            <person name="Kues U."/>
            <person name="Lee Y.H."/>
            <person name="Lin Y.C."/>
            <person name="Lind M."/>
            <person name="Lindquist E."/>
            <person name="Lombard V."/>
            <person name="Lucas S."/>
            <person name="Lunden K."/>
            <person name="Morin E."/>
            <person name="Murat C."/>
            <person name="Park J."/>
            <person name="Raffaello T."/>
            <person name="Rouze P."/>
            <person name="Salamov A."/>
            <person name="Schmutz J."/>
            <person name="Solheim H."/>
            <person name="Stahlberg J."/>
            <person name="Velez H."/>
            <person name="de Vries R.P."/>
            <person name="Wiebenga A."/>
            <person name="Woodward S."/>
            <person name="Yakovlev I."/>
            <person name="Garbelotto M."/>
            <person name="Martin F."/>
            <person name="Grigoriev I.V."/>
            <person name="Stenlid J."/>
        </authorList>
    </citation>
    <scope>NUCLEOTIDE SEQUENCE [LARGE SCALE GENOMIC DNA]</scope>
    <source>
        <strain evidence="1 2">TC 32-1</strain>
    </source>
</reference>
<dbReference type="Proteomes" id="UP000030671">
    <property type="component" value="Unassembled WGS sequence"/>
</dbReference>
<gene>
    <name evidence="1" type="ORF">HETIRDRAFT_100229</name>
</gene>
<dbReference type="EMBL" id="KI925455">
    <property type="protein sequence ID" value="ETW86262.1"/>
    <property type="molecule type" value="Genomic_DNA"/>
</dbReference>
<dbReference type="HOGENOM" id="CLU_2705090_0_0_1"/>
<dbReference type="AlphaFoldDB" id="W4KK89"/>
<sequence>MDIFSIGTPGSIEIVEKARPDNPRHTPARCTDRTRLRGNARWEDGRMLSGRLWGLTLPHTVIAGEAASPALER</sequence>
<protein>
    <submittedName>
        <fullName evidence="1">Uncharacterized protein</fullName>
    </submittedName>
</protein>
<accession>W4KK89</accession>
<evidence type="ECO:0000313" key="2">
    <source>
        <dbReference type="Proteomes" id="UP000030671"/>
    </source>
</evidence>
<evidence type="ECO:0000313" key="1">
    <source>
        <dbReference type="EMBL" id="ETW86262.1"/>
    </source>
</evidence>
<dbReference type="KEGG" id="hir:HETIRDRAFT_100229"/>
<dbReference type="InParanoid" id="W4KK89"/>
<dbReference type="RefSeq" id="XP_009543018.1">
    <property type="nucleotide sequence ID" value="XM_009544723.1"/>
</dbReference>
<proteinExistence type="predicted"/>
<organism evidence="1 2">
    <name type="scientific">Heterobasidion irregulare (strain TC 32-1)</name>
    <dbReference type="NCBI Taxonomy" id="747525"/>
    <lineage>
        <taxon>Eukaryota</taxon>
        <taxon>Fungi</taxon>
        <taxon>Dikarya</taxon>
        <taxon>Basidiomycota</taxon>
        <taxon>Agaricomycotina</taxon>
        <taxon>Agaricomycetes</taxon>
        <taxon>Russulales</taxon>
        <taxon>Bondarzewiaceae</taxon>
        <taxon>Heterobasidion</taxon>
        <taxon>Heterobasidion annosum species complex</taxon>
    </lineage>
</organism>
<name>W4KK89_HETIT</name>
<dbReference type="GeneID" id="20665672"/>